<feature type="domain" description="Phosphoribosyltransferase" evidence="1">
    <location>
        <begin position="35"/>
        <end position="185"/>
    </location>
</feature>
<organism evidence="2 3">
    <name type="scientific">Arthrobacter flavus</name>
    <dbReference type="NCBI Taxonomy" id="95172"/>
    <lineage>
        <taxon>Bacteria</taxon>
        <taxon>Bacillati</taxon>
        <taxon>Actinomycetota</taxon>
        <taxon>Actinomycetes</taxon>
        <taxon>Micrococcales</taxon>
        <taxon>Micrococcaceae</taxon>
        <taxon>Arthrobacter</taxon>
    </lineage>
</organism>
<dbReference type="Gene3D" id="3.40.50.2020">
    <property type="match status" value="1"/>
</dbReference>
<dbReference type="Pfam" id="PF00156">
    <property type="entry name" value="Pribosyltran"/>
    <property type="match status" value="1"/>
</dbReference>
<proteinExistence type="predicted"/>
<keyword evidence="3" id="KW-1185">Reference proteome</keyword>
<dbReference type="CDD" id="cd06223">
    <property type="entry name" value="PRTases_typeI"/>
    <property type="match status" value="1"/>
</dbReference>
<name>A0ABW4Q434_9MICC</name>
<evidence type="ECO:0000259" key="1">
    <source>
        <dbReference type="Pfam" id="PF00156"/>
    </source>
</evidence>
<dbReference type="InterPro" id="IPR000836">
    <property type="entry name" value="PRTase_dom"/>
</dbReference>
<dbReference type="SUPFAM" id="SSF53271">
    <property type="entry name" value="PRTase-like"/>
    <property type="match status" value="1"/>
</dbReference>
<accession>A0ABW4Q434</accession>
<dbReference type="Gene3D" id="3.30.1310.20">
    <property type="entry name" value="PRTase-like"/>
    <property type="match status" value="1"/>
</dbReference>
<reference evidence="3" key="1">
    <citation type="journal article" date="2019" name="Int. J. Syst. Evol. Microbiol.">
        <title>The Global Catalogue of Microorganisms (GCM) 10K type strain sequencing project: providing services to taxonomists for standard genome sequencing and annotation.</title>
        <authorList>
            <consortium name="The Broad Institute Genomics Platform"/>
            <consortium name="The Broad Institute Genome Sequencing Center for Infectious Disease"/>
            <person name="Wu L."/>
            <person name="Ma J."/>
        </authorList>
    </citation>
    <scope>NUCLEOTIDE SEQUENCE [LARGE SCALE GENOMIC DNA]</scope>
    <source>
        <strain evidence="3">JCM 11496</strain>
    </source>
</reference>
<dbReference type="RefSeq" id="WP_343878107.1">
    <property type="nucleotide sequence ID" value="NZ_BAAAIJ010000009.1"/>
</dbReference>
<keyword evidence="2" id="KW-0328">Glycosyltransferase</keyword>
<keyword evidence="2" id="KW-0808">Transferase</keyword>
<evidence type="ECO:0000313" key="3">
    <source>
        <dbReference type="Proteomes" id="UP001597307"/>
    </source>
</evidence>
<evidence type="ECO:0000313" key="2">
    <source>
        <dbReference type="EMBL" id="MFD1845866.1"/>
    </source>
</evidence>
<dbReference type="GO" id="GO:0016757">
    <property type="term" value="F:glycosyltransferase activity"/>
    <property type="evidence" value="ECO:0007669"/>
    <property type="project" value="UniProtKB-KW"/>
</dbReference>
<dbReference type="EMBL" id="JBHUGA010000009">
    <property type="protein sequence ID" value="MFD1845866.1"/>
    <property type="molecule type" value="Genomic_DNA"/>
</dbReference>
<protein>
    <submittedName>
        <fullName evidence="2">Phosphoribosyltransferase</fullName>
    </submittedName>
</protein>
<dbReference type="Proteomes" id="UP001597307">
    <property type="component" value="Unassembled WGS sequence"/>
</dbReference>
<dbReference type="InterPro" id="IPR029057">
    <property type="entry name" value="PRTase-like"/>
</dbReference>
<sequence length="224" mass="23662">MRSTSATPRKFDDRHDAGRQLAHALLPYASSPGLLVLGLPRGGVPVAAEISAALSCPLDVVLVRKIGVPGFDELAMGAVATAGGSLSTVRNEKVIAGLTGDGNAVFEAACTPELAELARREKLYRAGLPPLELAGRTVVVVDDGVATGATLRAALHAVRQLRPAQLWVAAPVFLGHSLAAIRSQADQTFWLRDAPSLGSVGQAYHQFEQVPNDEVQRLLRRPPE</sequence>
<comment type="caution">
    <text evidence="2">The sequence shown here is derived from an EMBL/GenBank/DDBJ whole genome shotgun (WGS) entry which is preliminary data.</text>
</comment>
<gene>
    <name evidence="2" type="ORF">ACFSFX_04570</name>
</gene>